<dbReference type="InterPro" id="IPR015855">
    <property type="entry name" value="ABC_transpr_MalK-like"/>
</dbReference>
<name>A0A837D5I0_9PSEU</name>
<dbReference type="Pfam" id="PF17912">
    <property type="entry name" value="OB_MalK"/>
    <property type="match status" value="1"/>
</dbReference>
<dbReference type="Gene3D" id="2.40.50.100">
    <property type="match status" value="1"/>
</dbReference>
<dbReference type="GO" id="GO:0008643">
    <property type="term" value="P:carbohydrate transport"/>
    <property type="evidence" value="ECO:0007669"/>
    <property type="project" value="InterPro"/>
</dbReference>
<evidence type="ECO:0000256" key="3">
    <source>
        <dbReference type="ARBA" id="ARBA00022840"/>
    </source>
</evidence>
<dbReference type="GO" id="GO:0140359">
    <property type="term" value="F:ABC-type transporter activity"/>
    <property type="evidence" value="ECO:0007669"/>
    <property type="project" value="InterPro"/>
</dbReference>
<evidence type="ECO:0000259" key="4">
    <source>
        <dbReference type="PROSITE" id="PS50893"/>
    </source>
</evidence>
<protein>
    <submittedName>
        <fullName evidence="5">Sugar ABC transporter ATP-binding protein</fullName>
    </submittedName>
</protein>
<keyword evidence="1" id="KW-0813">Transport</keyword>
<dbReference type="Gene3D" id="2.40.50.140">
    <property type="entry name" value="Nucleic acid-binding proteins"/>
    <property type="match status" value="1"/>
</dbReference>
<dbReference type="InterPro" id="IPR012340">
    <property type="entry name" value="NA-bd_OB-fold"/>
</dbReference>
<comment type="caution">
    <text evidence="5">The sequence shown here is derived from an EMBL/GenBank/DDBJ whole genome shotgun (WGS) entry which is preliminary data.</text>
</comment>
<evidence type="ECO:0000313" key="5">
    <source>
        <dbReference type="EMBL" id="KHF42880.1"/>
    </source>
</evidence>
<dbReference type="Pfam" id="PF00005">
    <property type="entry name" value="ABC_tran"/>
    <property type="match status" value="1"/>
</dbReference>
<dbReference type="PANTHER" id="PTHR43875:SF1">
    <property type="entry name" value="OSMOPROTECTIVE COMPOUNDS UPTAKE ATP-BINDING PROTEIN GGTA"/>
    <property type="match status" value="1"/>
</dbReference>
<dbReference type="FunFam" id="3.40.50.300:FF:000042">
    <property type="entry name" value="Maltose/maltodextrin ABC transporter, ATP-binding protein"/>
    <property type="match status" value="1"/>
</dbReference>
<dbReference type="PROSITE" id="PS00211">
    <property type="entry name" value="ABC_TRANSPORTER_1"/>
    <property type="match status" value="1"/>
</dbReference>
<feature type="domain" description="ABC transporter" evidence="4">
    <location>
        <begin position="4"/>
        <end position="237"/>
    </location>
</feature>
<dbReference type="NCBIfam" id="NF008653">
    <property type="entry name" value="PRK11650.1"/>
    <property type="match status" value="1"/>
</dbReference>
<accession>A0A837D5I0</accession>
<dbReference type="EMBL" id="JRZE01000006">
    <property type="protein sequence ID" value="KHF42880.1"/>
    <property type="molecule type" value="Genomic_DNA"/>
</dbReference>
<dbReference type="RefSeq" id="WP_015786045.1">
    <property type="nucleotide sequence ID" value="NZ_DAHVQW010000072.1"/>
</dbReference>
<dbReference type="InterPro" id="IPR017871">
    <property type="entry name" value="ABC_transporter-like_CS"/>
</dbReference>
<dbReference type="GO" id="GO:0005524">
    <property type="term" value="F:ATP binding"/>
    <property type="evidence" value="ECO:0007669"/>
    <property type="project" value="UniProtKB-KW"/>
</dbReference>
<dbReference type="OrthoDB" id="9802264at2"/>
<keyword evidence="2" id="KW-0547">Nucleotide-binding</keyword>
<gene>
    <name evidence="5" type="ORF">MINT15_30820</name>
</gene>
<reference evidence="5 6" key="1">
    <citation type="submission" date="2014-10" db="EMBL/GenBank/DDBJ databases">
        <title>Genome sequence of Micropolyspora internatus JCM3315.</title>
        <authorList>
            <person name="Shin S.-K."/>
            <person name="Yi H."/>
        </authorList>
    </citation>
    <scope>NUCLEOTIDE SEQUENCE [LARGE SCALE GENOMIC DNA]</scope>
    <source>
        <strain evidence="5 6">JCM 3315</strain>
    </source>
</reference>
<proteinExistence type="predicted"/>
<dbReference type="GO" id="GO:0016887">
    <property type="term" value="F:ATP hydrolysis activity"/>
    <property type="evidence" value="ECO:0007669"/>
    <property type="project" value="InterPro"/>
</dbReference>
<dbReference type="OMA" id="HPKVFCM"/>
<dbReference type="PANTHER" id="PTHR43875">
    <property type="entry name" value="MALTODEXTRIN IMPORT ATP-BINDING PROTEIN MSMX"/>
    <property type="match status" value="1"/>
</dbReference>
<dbReference type="Proteomes" id="UP000030848">
    <property type="component" value="Unassembled WGS sequence"/>
</dbReference>
<dbReference type="InterPro" id="IPR047641">
    <property type="entry name" value="ABC_transpr_MalK/UgpC-like"/>
</dbReference>
<dbReference type="CDD" id="cd03301">
    <property type="entry name" value="ABC_MalK_N"/>
    <property type="match status" value="1"/>
</dbReference>
<dbReference type="PROSITE" id="PS50893">
    <property type="entry name" value="ABC_TRANSPORTER_2"/>
    <property type="match status" value="1"/>
</dbReference>
<dbReference type="InterPro" id="IPR003593">
    <property type="entry name" value="AAA+_ATPase"/>
</dbReference>
<organism evidence="5 6">
    <name type="scientific">Saccharomonospora viridis</name>
    <dbReference type="NCBI Taxonomy" id="1852"/>
    <lineage>
        <taxon>Bacteria</taxon>
        <taxon>Bacillati</taxon>
        <taxon>Actinomycetota</taxon>
        <taxon>Actinomycetes</taxon>
        <taxon>Pseudonocardiales</taxon>
        <taxon>Pseudonocardiaceae</taxon>
        <taxon>Saccharomonospora</taxon>
    </lineage>
</organism>
<dbReference type="InterPro" id="IPR008995">
    <property type="entry name" value="Mo/tungstate-bd_C_term_dom"/>
</dbReference>
<dbReference type="GO" id="GO:0055052">
    <property type="term" value="C:ATP-binding cassette (ABC) transporter complex, substrate-binding subunit-containing"/>
    <property type="evidence" value="ECO:0007669"/>
    <property type="project" value="TreeGrafter"/>
</dbReference>
<dbReference type="InterPro" id="IPR027417">
    <property type="entry name" value="P-loop_NTPase"/>
</dbReference>
<evidence type="ECO:0000256" key="2">
    <source>
        <dbReference type="ARBA" id="ARBA00022741"/>
    </source>
</evidence>
<sequence>MAEVSFVEASRVFPGNPPVRAVDKLSLDIADGEFLVLVGPSGSGKSTALRMLAGLEDVDEGSITIGGKDVTGVSPKNRDIAMVFQSYALYPHMTVAENMGFALKIKRVPKTEIAERVAEAARLLDLTDYLDRKPKALSGGQRQRVAMGRAIVREPSVFLMDEPLSNLDAKLRVETRANITALQSRLGTTTVYVTHDQVEAMTMGHRVAVLKDGVLQQCDTPKTLYNAPANVFVAGFIGSPAMNLTTVPLTEEGAVLDGLTVPVAREVLTRHSGLREVTVGIRPESLRPASADEPALALKVELVEVLGSDAYVYGQVNVADRQERFIVRTEADRTPSFGETMRVTLRNAEAAHMFDPESGVRLTV</sequence>
<dbReference type="InterPro" id="IPR003439">
    <property type="entry name" value="ABC_transporter-like_ATP-bd"/>
</dbReference>
<dbReference type="SUPFAM" id="SSF52540">
    <property type="entry name" value="P-loop containing nucleoside triphosphate hydrolases"/>
    <property type="match status" value="1"/>
</dbReference>
<dbReference type="AlphaFoldDB" id="A0A837D5I0"/>
<keyword evidence="3 5" id="KW-0067">ATP-binding</keyword>
<dbReference type="SUPFAM" id="SSF50331">
    <property type="entry name" value="MOP-like"/>
    <property type="match status" value="1"/>
</dbReference>
<evidence type="ECO:0000256" key="1">
    <source>
        <dbReference type="ARBA" id="ARBA00022448"/>
    </source>
</evidence>
<dbReference type="SMART" id="SM00382">
    <property type="entry name" value="AAA"/>
    <property type="match status" value="1"/>
</dbReference>
<dbReference type="InterPro" id="IPR040582">
    <property type="entry name" value="OB_MalK-like"/>
</dbReference>
<evidence type="ECO:0000313" key="6">
    <source>
        <dbReference type="Proteomes" id="UP000030848"/>
    </source>
</evidence>
<dbReference type="Gene3D" id="3.40.50.300">
    <property type="entry name" value="P-loop containing nucleotide triphosphate hydrolases"/>
    <property type="match status" value="1"/>
</dbReference>